<keyword evidence="3" id="KW-0456">Lyase</keyword>
<gene>
    <name evidence="3" type="primary">alyA2</name>
    <name evidence="3" type="ordered locus">Avin_23960</name>
</gene>
<dbReference type="AlphaFoldDB" id="C1DHI8"/>
<dbReference type="RefSeq" id="WP_012700978.1">
    <property type="nucleotide sequence ID" value="NC_012560.1"/>
</dbReference>
<evidence type="ECO:0000256" key="1">
    <source>
        <dbReference type="SAM" id="MobiDB-lite"/>
    </source>
</evidence>
<dbReference type="EnsemblBacteria" id="ACO78583">
    <property type="protein sequence ID" value="ACO78583"/>
    <property type="gene ID" value="Avin_23960"/>
</dbReference>
<dbReference type="SUPFAM" id="SSF49899">
    <property type="entry name" value="Concanavalin A-like lectins/glucanases"/>
    <property type="match status" value="1"/>
</dbReference>
<dbReference type="GO" id="GO:0016829">
    <property type="term" value="F:lyase activity"/>
    <property type="evidence" value="ECO:0007669"/>
    <property type="project" value="UniProtKB-KW"/>
</dbReference>
<sequence>MIDLSHWNLTIPVDAEIIQTEDLQTYASPWFIRNADGSITFFAPSSGDGIKSTKNSTYPRSELRETLPNGDDDEANWSLDSAPVHQLSATLTVDSLPASGKAIIGQFHGESNHPPFKLQVARLAGSADTFKINVQHRPKLNGKELRPSFSRPFKLGEEFSYDVQVTSTGKLSVTIDDETVSGQFDIRSYKNDKWYAKAGIYSQEMVSGKGAGRATFYAIDMTHGDKAGDRPEQSRRELQR</sequence>
<accession>C1DHI8</accession>
<dbReference type="InterPro" id="IPR014895">
    <property type="entry name" value="Alginate_lyase_2"/>
</dbReference>
<dbReference type="OrthoDB" id="6834508at2"/>
<feature type="domain" description="Alginate lyase 2" evidence="2">
    <location>
        <begin position="2"/>
        <end position="223"/>
    </location>
</feature>
<keyword evidence="4" id="KW-1185">Reference proteome</keyword>
<dbReference type="InterPro" id="IPR013320">
    <property type="entry name" value="ConA-like_dom_sf"/>
</dbReference>
<dbReference type="GeneID" id="88185575"/>
<proteinExistence type="predicted"/>
<dbReference type="eggNOG" id="COG5297">
    <property type="taxonomic scope" value="Bacteria"/>
</dbReference>
<dbReference type="Pfam" id="PF08787">
    <property type="entry name" value="Alginate_lyase2"/>
    <property type="match status" value="1"/>
</dbReference>
<evidence type="ECO:0000313" key="4">
    <source>
        <dbReference type="Proteomes" id="UP000002424"/>
    </source>
</evidence>
<evidence type="ECO:0000313" key="3">
    <source>
        <dbReference type="EMBL" id="ACO78583.1"/>
    </source>
</evidence>
<protein>
    <submittedName>
        <fullName evidence="3">Alginate lyase</fullName>
    </submittedName>
</protein>
<name>C1DHI8_AZOVD</name>
<evidence type="ECO:0000259" key="2">
    <source>
        <dbReference type="Pfam" id="PF08787"/>
    </source>
</evidence>
<dbReference type="EMBL" id="CP001157">
    <property type="protein sequence ID" value="ACO78583.1"/>
    <property type="molecule type" value="Genomic_DNA"/>
</dbReference>
<reference evidence="3 4" key="1">
    <citation type="journal article" date="2009" name="J. Bacteriol.">
        <title>Genome sequence of Azotobacter vinelandii, an obligate aerobe specialized to support diverse anaerobic metabolic processes.</title>
        <authorList>
            <person name="Setubal J.C."/>
            <person name="dos Santos P."/>
            <person name="Goldman B.S."/>
            <person name="Ertesvag H."/>
            <person name="Espin G."/>
            <person name="Rubio L.M."/>
            <person name="Valla S."/>
            <person name="Almeida N.F."/>
            <person name="Balasubramanian D."/>
            <person name="Cromes L."/>
            <person name="Curatti L."/>
            <person name="Du Z."/>
            <person name="Godsy E."/>
            <person name="Goodner B."/>
            <person name="Hellner-Burris K."/>
            <person name="Hernandez J.A."/>
            <person name="Houmiel K."/>
            <person name="Imperial J."/>
            <person name="Kennedy C."/>
            <person name="Larson T.J."/>
            <person name="Latreille P."/>
            <person name="Ligon L.S."/>
            <person name="Lu J."/>
            <person name="Maerk M."/>
            <person name="Miller N.M."/>
            <person name="Norton S."/>
            <person name="O'Carroll I.P."/>
            <person name="Paulsen I."/>
            <person name="Raulfs E.C."/>
            <person name="Roemer R."/>
            <person name="Rosser J."/>
            <person name="Segura D."/>
            <person name="Slater S."/>
            <person name="Stricklin S.L."/>
            <person name="Studholme D.J."/>
            <person name="Sun J."/>
            <person name="Viana C.J."/>
            <person name="Wallin E."/>
            <person name="Wang B."/>
            <person name="Wheeler C."/>
            <person name="Zhu H."/>
            <person name="Dean D.R."/>
            <person name="Dixon R."/>
            <person name="Wood D."/>
        </authorList>
    </citation>
    <scope>NUCLEOTIDE SEQUENCE [LARGE SCALE GENOMIC DNA]</scope>
    <source>
        <strain evidence="4">DJ / ATCC BAA-1303</strain>
    </source>
</reference>
<dbReference type="HOGENOM" id="CLU_081538_2_0_6"/>
<dbReference type="STRING" id="322710.Avin_23960"/>
<dbReference type="KEGG" id="avn:Avin_23960"/>
<dbReference type="Gene3D" id="2.60.120.200">
    <property type="match status" value="1"/>
</dbReference>
<feature type="region of interest" description="Disordered" evidence="1">
    <location>
        <begin position="50"/>
        <end position="74"/>
    </location>
</feature>
<organism evidence="3 4">
    <name type="scientific">Azotobacter vinelandii (strain DJ / ATCC BAA-1303)</name>
    <dbReference type="NCBI Taxonomy" id="322710"/>
    <lineage>
        <taxon>Bacteria</taxon>
        <taxon>Pseudomonadati</taxon>
        <taxon>Pseudomonadota</taxon>
        <taxon>Gammaproteobacteria</taxon>
        <taxon>Pseudomonadales</taxon>
        <taxon>Pseudomonadaceae</taxon>
        <taxon>Azotobacter</taxon>
    </lineage>
</organism>
<dbReference type="CAZy" id="PL7">
    <property type="family name" value="Polysaccharide Lyase Family 7"/>
</dbReference>
<dbReference type="Proteomes" id="UP000002424">
    <property type="component" value="Chromosome"/>
</dbReference>